<accession>A0A0E9SMP5</accession>
<proteinExistence type="predicted"/>
<sequence>MRSAVILRICKLVFWSDIGLSNINKNIRVIYLVLLSRLSVR</sequence>
<organism evidence="1">
    <name type="scientific">Anguilla anguilla</name>
    <name type="common">European freshwater eel</name>
    <name type="synonym">Muraena anguilla</name>
    <dbReference type="NCBI Taxonomy" id="7936"/>
    <lineage>
        <taxon>Eukaryota</taxon>
        <taxon>Metazoa</taxon>
        <taxon>Chordata</taxon>
        <taxon>Craniata</taxon>
        <taxon>Vertebrata</taxon>
        <taxon>Euteleostomi</taxon>
        <taxon>Actinopterygii</taxon>
        <taxon>Neopterygii</taxon>
        <taxon>Teleostei</taxon>
        <taxon>Anguilliformes</taxon>
        <taxon>Anguillidae</taxon>
        <taxon>Anguilla</taxon>
    </lineage>
</organism>
<name>A0A0E9SMP5_ANGAN</name>
<reference evidence="1" key="2">
    <citation type="journal article" date="2015" name="Fish Shellfish Immunol.">
        <title>Early steps in the European eel (Anguilla anguilla)-Vibrio vulnificus interaction in the gills: Role of the RtxA13 toxin.</title>
        <authorList>
            <person name="Callol A."/>
            <person name="Pajuelo D."/>
            <person name="Ebbesson L."/>
            <person name="Teles M."/>
            <person name="MacKenzie S."/>
            <person name="Amaro C."/>
        </authorList>
    </citation>
    <scope>NUCLEOTIDE SEQUENCE</scope>
</reference>
<reference evidence="1" key="1">
    <citation type="submission" date="2014-11" db="EMBL/GenBank/DDBJ databases">
        <authorList>
            <person name="Amaro Gonzalez C."/>
        </authorList>
    </citation>
    <scope>NUCLEOTIDE SEQUENCE</scope>
</reference>
<protein>
    <submittedName>
        <fullName evidence="1">Uncharacterized protein</fullName>
    </submittedName>
</protein>
<dbReference type="AlphaFoldDB" id="A0A0E9SMP5"/>
<evidence type="ECO:0000313" key="1">
    <source>
        <dbReference type="EMBL" id="JAH42596.1"/>
    </source>
</evidence>
<dbReference type="EMBL" id="GBXM01065981">
    <property type="protein sequence ID" value="JAH42596.1"/>
    <property type="molecule type" value="Transcribed_RNA"/>
</dbReference>